<dbReference type="InterPro" id="IPR011442">
    <property type="entry name" value="TAF6_C"/>
</dbReference>
<comment type="similarity">
    <text evidence="2">Belongs to the TAF6 family.</text>
</comment>
<comment type="subcellular location">
    <subcellularLocation>
        <location evidence="1">Nucleus</location>
    </subcellularLocation>
</comment>
<feature type="region of interest" description="Disordered" evidence="6">
    <location>
        <begin position="476"/>
        <end position="590"/>
    </location>
</feature>
<feature type="domain" description="TAF6 C-terminal HEAT repeat" evidence="7">
    <location>
        <begin position="223"/>
        <end position="404"/>
    </location>
</feature>
<keyword evidence="5" id="KW-0539">Nucleus</keyword>
<feature type="region of interest" description="Disordered" evidence="6">
    <location>
        <begin position="194"/>
        <end position="219"/>
    </location>
</feature>
<name>A0AAD5QJD3_PARTN</name>
<proteinExistence type="inferred from homology"/>
<evidence type="ECO:0000256" key="1">
    <source>
        <dbReference type="ARBA" id="ARBA00004123"/>
    </source>
</evidence>
<dbReference type="InterPro" id="IPR046344">
    <property type="entry name" value="TAF6_C_sf"/>
</dbReference>
<feature type="compositionally biased region" description="Polar residues" evidence="6">
    <location>
        <begin position="517"/>
        <end position="542"/>
    </location>
</feature>
<dbReference type="Proteomes" id="UP001196413">
    <property type="component" value="Unassembled WGS sequence"/>
</dbReference>
<dbReference type="GO" id="GO:0016251">
    <property type="term" value="F:RNA polymerase II general transcription initiation factor activity"/>
    <property type="evidence" value="ECO:0007669"/>
    <property type="project" value="InterPro"/>
</dbReference>
<dbReference type="EMBL" id="JAHQIW010001190">
    <property type="protein sequence ID" value="KAJ1351654.1"/>
    <property type="molecule type" value="Genomic_DNA"/>
</dbReference>
<gene>
    <name evidence="8" type="primary">TAF6_1</name>
    <name evidence="8" type="ORF">KIN20_007764</name>
</gene>
<evidence type="ECO:0000256" key="4">
    <source>
        <dbReference type="ARBA" id="ARBA00023163"/>
    </source>
</evidence>
<dbReference type="InterPro" id="IPR037796">
    <property type="entry name" value="TAF6"/>
</dbReference>
<dbReference type="GO" id="GO:0000124">
    <property type="term" value="C:SAGA complex"/>
    <property type="evidence" value="ECO:0007669"/>
    <property type="project" value="InterPro"/>
</dbReference>
<evidence type="ECO:0000256" key="5">
    <source>
        <dbReference type="ARBA" id="ARBA00023242"/>
    </source>
</evidence>
<comment type="caution">
    <text evidence="8">The sequence shown here is derived from an EMBL/GenBank/DDBJ whole genome shotgun (WGS) entry which is preliminary data.</text>
</comment>
<dbReference type="GO" id="GO:0003713">
    <property type="term" value="F:transcription coactivator activity"/>
    <property type="evidence" value="ECO:0007669"/>
    <property type="project" value="TreeGrafter"/>
</dbReference>
<evidence type="ECO:0000256" key="2">
    <source>
        <dbReference type="ARBA" id="ARBA00007688"/>
    </source>
</evidence>
<dbReference type="AlphaFoldDB" id="A0AAD5QJD3"/>
<evidence type="ECO:0000256" key="6">
    <source>
        <dbReference type="SAM" id="MobiDB-lite"/>
    </source>
</evidence>
<dbReference type="GO" id="GO:0046695">
    <property type="term" value="C:SLIK (SAGA-like) complex"/>
    <property type="evidence" value="ECO:0007669"/>
    <property type="project" value="InterPro"/>
</dbReference>
<evidence type="ECO:0000256" key="3">
    <source>
        <dbReference type="ARBA" id="ARBA00023015"/>
    </source>
</evidence>
<protein>
    <submittedName>
        <fullName evidence="8">Transcription initiation factor TFIID subunit 6</fullName>
    </submittedName>
</protein>
<dbReference type="FunFam" id="1.25.40.770:FF:000001">
    <property type="entry name" value="Transcription initiation factor TFIID subunit 6"/>
    <property type="match status" value="1"/>
</dbReference>
<dbReference type="GO" id="GO:0051123">
    <property type="term" value="P:RNA polymerase II preinitiation complex assembly"/>
    <property type="evidence" value="ECO:0007669"/>
    <property type="project" value="TreeGrafter"/>
</dbReference>
<organism evidence="8 9">
    <name type="scientific">Parelaphostrongylus tenuis</name>
    <name type="common">Meningeal worm</name>
    <dbReference type="NCBI Taxonomy" id="148309"/>
    <lineage>
        <taxon>Eukaryota</taxon>
        <taxon>Metazoa</taxon>
        <taxon>Ecdysozoa</taxon>
        <taxon>Nematoda</taxon>
        <taxon>Chromadorea</taxon>
        <taxon>Rhabditida</taxon>
        <taxon>Rhabditina</taxon>
        <taxon>Rhabditomorpha</taxon>
        <taxon>Strongyloidea</taxon>
        <taxon>Metastrongylidae</taxon>
        <taxon>Parelaphostrongylus</taxon>
    </lineage>
</organism>
<dbReference type="SUPFAM" id="SSF48371">
    <property type="entry name" value="ARM repeat"/>
    <property type="match status" value="1"/>
</dbReference>
<sequence length="590" mass="65981">MISMDHGGDKKETTEESKVPIFCARKYKVGVDHTAWNRAYARDVTSRLGIHDDEISELALDHLMANVTQVVRDVLMTATRFSIYSRRTRLEACDVESAINVRDLMLPFTSSHAESNTQFFGSDGLSRSLYPDGRYVVDLRSIMNMPPRRMPFKRRLRKHWLVIDGEQPRVPENPIITPLTSSSVQDSVANYQNSSADSLMDDGNRLPRTGNKLEQSASRPFTTHSLSMDQQIFFKKCVETVMGSCPEKRREVLHLLSSDPGLQALMPRFALIIFEGVRCNIAEQNLPVLRNILRLVKTLVDNPQVNIDKCLNDIIPALCSCVVCREFSADPEDKRHFRLREFAAVILANICKRPHLADVRARVTTFLCRMFTDSRANLASLYGALYALGELGCETVSVVVLPRLELLQRRITMLKDSSPTAFDDSEKVLHLIEKMLTQFVTRRKMSDLSEPFDFQEVFPGFGNTISKWQNTEYVPKANSTHSSTTVARSRHDPSYPDHAPSASAPHVAQPAAETAQPIGSSQTVQQHPNIASQNIRGPSANATGPLPAVVVEPAFPRRRPPPLGEQTRAHPAVTVEPAYPKRPGHPGALQ</sequence>
<dbReference type="GO" id="GO:0005669">
    <property type="term" value="C:transcription factor TFIID complex"/>
    <property type="evidence" value="ECO:0007669"/>
    <property type="project" value="InterPro"/>
</dbReference>
<dbReference type="CDD" id="cd08050">
    <property type="entry name" value="TAF6C"/>
    <property type="match status" value="1"/>
</dbReference>
<dbReference type="Pfam" id="PF07571">
    <property type="entry name" value="TAF6_C"/>
    <property type="match status" value="1"/>
</dbReference>
<keyword evidence="4" id="KW-0804">Transcription</keyword>
<dbReference type="PANTHER" id="PTHR10221">
    <property type="entry name" value="TRANSCRIPTION INITIATION FACTOR TFIID SUBUNIT 6"/>
    <property type="match status" value="1"/>
</dbReference>
<keyword evidence="9" id="KW-1185">Reference proteome</keyword>
<keyword evidence="3" id="KW-0805">Transcription regulation</keyword>
<reference evidence="8" key="1">
    <citation type="submission" date="2021-06" db="EMBL/GenBank/DDBJ databases">
        <title>Parelaphostrongylus tenuis whole genome reference sequence.</title>
        <authorList>
            <person name="Garwood T.J."/>
            <person name="Larsen P.A."/>
            <person name="Fountain-Jones N.M."/>
            <person name="Garbe J.R."/>
            <person name="Macchietto M.G."/>
            <person name="Kania S.A."/>
            <person name="Gerhold R.W."/>
            <person name="Richards J.E."/>
            <person name="Wolf T.M."/>
        </authorList>
    </citation>
    <scope>NUCLEOTIDE SEQUENCE</scope>
    <source>
        <strain evidence="8">MNPRO001-30</strain>
        <tissue evidence="8">Meninges</tissue>
    </source>
</reference>
<dbReference type="PANTHER" id="PTHR10221:SF9">
    <property type="entry name" value="TRANSCRIPTION INITIATION FACTOR TFIID SUBUNIT 6"/>
    <property type="match status" value="1"/>
</dbReference>
<feature type="compositionally biased region" description="Polar residues" evidence="6">
    <location>
        <begin position="476"/>
        <end position="487"/>
    </location>
</feature>
<evidence type="ECO:0000313" key="8">
    <source>
        <dbReference type="EMBL" id="KAJ1351654.1"/>
    </source>
</evidence>
<accession>A0AAD5QJD3</accession>
<evidence type="ECO:0000259" key="7">
    <source>
        <dbReference type="Pfam" id="PF07571"/>
    </source>
</evidence>
<evidence type="ECO:0000313" key="9">
    <source>
        <dbReference type="Proteomes" id="UP001196413"/>
    </source>
</evidence>
<dbReference type="InterPro" id="IPR016024">
    <property type="entry name" value="ARM-type_fold"/>
</dbReference>
<dbReference type="Gene3D" id="1.25.40.770">
    <property type="entry name" value="TAF6, C-terminal HEAT repeat domain"/>
    <property type="match status" value="1"/>
</dbReference>